<keyword evidence="2" id="KW-0812">Transmembrane</keyword>
<keyword evidence="2" id="KW-1133">Transmembrane helix</keyword>
<proteinExistence type="predicted"/>
<feature type="transmembrane region" description="Helical" evidence="2">
    <location>
        <begin position="417"/>
        <end position="437"/>
    </location>
</feature>
<name>A0A8S3Q890_MYTED</name>
<feature type="compositionally biased region" description="Basic and acidic residues" evidence="1">
    <location>
        <begin position="230"/>
        <end position="240"/>
    </location>
</feature>
<evidence type="ECO:0000256" key="2">
    <source>
        <dbReference type="SAM" id="Phobius"/>
    </source>
</evidence>
<dbReference type="InterPro" id="IPR006621">
    <property type="entry name" value="Nose-resist-to-fluoxetine_N"/>
</dbReference>
<organism evidence="4 5">
    <name type="scientific">Mytilus edulis</name>
    <name type="common">Blue mussel</name>
    <dbReference type="NCBI Taxonomy" id="6550"/>
    <lineage>
        <taxon>Eukaryota</taxon>
        <taxon>Metazoa</taxon>
        <taxon>Spiralia</taxon>
        <taxon>Lophotrochozoa</taxon>
        <taxon>Mollusca</taxon>
        <taxon>Bivalvia</taxon>
        <taxon>Autobranchia</taxon>
        <taxon>Pteriomorphia</taxon>
        <taxon>Mytilida</taxon>
        <taxon>Mytiloidea</taxon>
        <taxon>Mytilidae</taxon>
        <taxon>Mytilinae</taxon>
        <taxon>Mytilus</taxon>
    </lineage>
</organism>
<feature type="compositionally biased region" description="Polar residues" evidence="1">
    <location>
        <begin position="206"/>
        <end position="215"/>
    </location>
</feature>
<feature type="transmembrane region" description="Helical" evidence="2">
    <location>
        <begin position="123"/>
        <end position="146"/>
    </location>
</feature>
<dbReference type="InterPro" id="IPR052728">
    <property type="entry name" value="O2_lipid_transport_reg"/>
</dbReference>
<sequence length="525" mass="58034">MGKLREGVMHGQLNLVGSFDECMEIQAQIKAGEKLGNRTKETASSFGTRYCRVSMDIPSGVLPIDTKGVPVHLTWGACVPDSCHSRDISGLFKLEALRNMTTTFDGVYVYCFDNKPITEDDSAVAAIVMLSIFGLLIVMGTLYMMVTNMKQNAKSTGNAYELPKVPLEMKAMYNMAYKNDEAETKVDLSNKTTDLDIPKGYMPHAESTQNGQLHTNGSVGNGSAGNGHASYEKQSFHQLEKPSQQSGGKPKAINEKKKQGVLHRILKAFALQENVEKILSGKTSGNSINCIHGIRFLSLTWVILGHTFNYGIVSIPSLWTTENIVEATEMMKRFTFQAVIAGGFSVDTFYMISSIPVGVILICLLMTGGVAAAWYEEHIYNGSFFTQNVLTIIEILPFDEYCRTKKDGGGYWNNVYISPWCRVAAYCVGMLLGVLLYKRPKKALKTKYALLGWSLATAMGLGLVYCTYSEYKEGGTEWSRDFRAAYESLGRPLWAACVAWVVFACHNGNGGLYCHILLIFSLNKK</sequence>
<dbReference type="PANTHER" id="PTHR11161">
    <property type="entry name" value="O-ACYLTRANSFERASE"/>
    <property type="match status" value="1"/>
</dbReference>
<dbReference type="Pfam" id="PF20146">
    <property type="entry name" value="NRF"/>
    <property type="match status" value="1"/>
</dbReference>
<feature type="transmembrane region" description="Helical" evidence="2">
    <location>
        <begin position="493"/>
        <end position="520"/>
    </location>
</feature>
<dbReference type="AlphaFoldDB" id="A0A8S3Q890"/>
<comment type="caution">
    <text evidence="4">The sequence shown here is derived from an EMBL/GenBank/DDBJ whole genome shotgun (WGS) entry which is preliminary data.</text>
</comment>
<evidence type="ECO:0000313" key="4">
    <source>
        <dbReference type="EMBL" id="CAG2191587.1"/>
    </source>
</evidence>
<accession>A0A8S3Q890</accession>
<dbReference type="PANTHER" id="PTHR11161:SF12">
    <property type="entry name" value="ACYLTRANSFERASE 3 DOMAIN-CONTAINING PROTEIN-RELATED"/>
    <property type="match status" value="1"/>
</dbReference>
<dbReference type="Proteomes" id="UP000683360">
    <property type="component" value="Unassembled WGS sequence"/>
</dbReference>
<reference evidence="4" key="1">
    <citation type="submission" date="2021-03" db="EMBL/GenBank/DDBJ databases">
        <authorList>
            <person name="Bekaert M."/>
        </authorList>
    </citation>
    <scope>NUCLEOTIDE SEQUENCE</scope>
</reference>
<protein>
    <recommendedName>
        <fullName evidence="3">Nose resistant-to-fluoxetine protein N-terminal domain-containing protein</fullName>
    </recommendedName>
</protein>
<evidence type="ECO:0000256" key="1">
    <source>
        <dbReference type="SAM" id="MobiDB-lite"/>
    </source>
</evidence>
<feature type="transmembrane region" description="Helical" evidence="2">
    <location>
        <begin position="355"/>
        <end position="375"/>
    </location>
</feature>
<evidence type="ECO:0000259" key="3">
    <source>
        <dbReference type="Pfam" id="PF20146"/>
    </source>
</evidence>
<feature type="region of interest" description="Disordered" evidence="1">
    <location>
        <begin position="197"/>
        <end position="254"/>
    </location>
</feature>
<feature type="transmembrane region" description="Helical" evidence="2">
    <location>
        <begin position="449"/>
        <end position="468"/>
    </location>
</feature>
<dbReference type="OrthoDB" id="207378at2759"/>
<dbReference type="EMBL" id="CAJPWZ010000367">
    <property type="protein sequence ID" value="CAG2191587.1"/>
    <property type="molecule type" value="Genomic_DNA"/>
</dbReference>
<evidence type="ECO:0000313" key="5">
    <source>
        <dbReference type="Proteomes" id="UP000683360"/>
    </source>
</evidence>
<keyword evidence="2" id="KW-0472">Membrane</keyword>
<gene>
    <name evidence="4" type="ORF">MEDL_6819</name>
</gene>
<feature type="domain" description="Nose resistant-to-fluoxetine protein N-terminal" evidence="3">
    <location>
        <begin position="1"/>
        <end position="89"/>
    </location>
</feature>
<keyword evidence="5" id="KW-1185">Reference proteome</keyword>